<feature type="transmembrane region" description="Helical" evidence="10">
    <location>
        <begin position="381"/>
        <end position="403"/>
    </location>
</feature>
<keyword evidence="5 10" id="KW-1133">Transmembrane helix</keyword>
<reference evidence="12" key="1">
    <citation type="submission" date="2018-06" db="EMBL/GenBank/DDBJ databases">
        <authorList>
            <consortium name="Pathogen Informatics"/>
            <person name="Doyle S."/>
        </authorList>
    </citation>
    <scope>NUCLEOTIDE SEQUENCE [LARGE SCALE GENOMIC DNA]</scope>
    <source>
        <strain evidence="12">NCTC13765</strain>
    </source>
</reference>
<accession>A0A380L061</accession>
<feature type="transmembrane region" description="Helical" evidence="10">
    <location>
        <begin position="156"/>
        <end position="176"/>
    </location>
</feature>
<dbReference type="RefSeq" id="WP_018370721.1">
    <property type="nucleotide sequence ID" value="NZ_UHFR01000005.1"/>
</dbReference>
<dbReference type="GO" id="GO:0098719">
    <property type="term" value="P:sodium ion import across plasma membrane"/>
    <property type="evidence" value="ECO:0007669"/>
    <property type="project" value="TreeGrafter"/>
</dbReference>
<keyword evidence="6" id="KW-0915">Sodium</keyword>
<name>A0A380L061_9STRE</name>
<evidence type="ECO:0000256" key="4">
    <source>
        <dbReference type="ARBA" id="ARBA00022692"/>
    </source>
</evidence>
<feature type="domain" description="Cation/H+ exchanger transmembrane" evidence="11">
    <location>
        <begin position="8"/>
        <end position="402"/>
    </location>
</feature>
<evidence type="ECO:0000256" key="7">
    <source>
        <dbReference type="ARBA" id="ARBA00023065"/>
    </source>
</evidence>
<dbReference type="OrthoDB" id="9809206at2"/>
<keyword evidence="7" id="KW-0406">Ion transport</keyword>
<gene>
    <name evidence="12" type="primary">nhaK</name>
    <name evidence="12" type="ORF">NCTC13765_01234</name>
</gene>
<dbReference type="InterPro" id="IPR018422">
    <property type="entry name" value="Cation/H_exchanger_CPA1"/>
</dbReference>
<dbReference type="GO" id="GO:0015386">
    <property type="term" value="F:potassium:proton antiporter activity"/>
    <property type="evidence" value="ECO:0007669"/>
    <property type="project" value="TreeGrafter"/>
</dbReference>
<keyword evidence="8 10" id="KW-0472">Membrane</keyword>
<feature type="transmembrane region" description="Helical" evidence="10">
    <location>
        <begin position="353"/>
        <end position="375"/>
    </location>
</feature>
<dbReference type="Pfam" id="PF00999">
    <property type="entry name" value="Na_H_Exchanger"/>
    <property type="match status" value="1"/>
</dbReference>
<evidence type="ECO:0000259" key="11">
    <source>
        <dbReference type="Pfam" id="PF00999"/>
    </source>
</evidence>
<organism evidence="12 13">
    <name type="scientific">Streptococcus massiliensis</name>
    <dbReference type="NCBI Taxonomy" id="313439"/>
    <lineage>
        <taxon>Bacteria</taxon>
        <taxon>Bacillati</taxon>
        <taxon>Bacillota</taxon>
        <taxon>Bacilli</taxon>
        <taxon>Lactobacillales</taxon>
        <taxon>Streptococcaceae</taxon>
        <taxon>Streptococcus</taxon>
    </lineage>
</organism>
<keyword evidence="9" id="KW-0739">Sodium transport</keyword>
<dbReference type="PANTHER" id="PTHR10110:SF86">
    <property type="entry name" value="SODIUM_HYDROGEN EXCHANGER 7"/>
    <property type="match status" value="1"/>
</dbReference>
<feature type="transmembrane region" description="Helical" evidence="10">
    <location>
        <begin position="29"/>
        <end position="44"/>
    </location>
</feature>
<dbReference type="GO" id="GO:0015385">
    <property type="term" value="F:sodium:proton antiporter activity"/>
    <property type="evidence" value="ECO:0007669"/>
    <property type="project" value="InterPro"/>
</dbReference>
<evidence type="ECO:0000256" key="5">
    <source>
        <dbReference type="ARBA" id="ARBA00022989"/>
    </source>
</evidence>
<evidence type="ECO:0000256" key="3">
    <source>
        <dbReference type="ARBA" id="ARBA00022475"/>
    </source>
</evidence>
<proteinExistence type="predicted"/>
<evidence type="ECO:0000256" key="1">
    <source>
        <dbReference type="ARBA" id="ARBA00004651"/>
    </source>
</evidence>
<feature type="transmembrane region" description="Helical" evidence="10">
    <location>
        <begin position="272"/>
        <end position="297"/>
    </location>
</feature>
<keyword evidence="2" id="KW-0813">Transport</keyword>
<feature type="transmembrane region" description="Helical" evidence="10">
    <location>
        <begin position="183"/>
        <end position="204"/>
    </location>
</feature>
<feature type="transmembrane region" description="Helical" evidence="10">
    <location>
        <begin position="309"/>
        <end position="333"/>
    </location>
</feature>
<evidence type="ECO:0000256" key="8">
    <source>
        <dbReference type="ARBA" id="ARBA00023136"/>
    </source>
</evidence>
<evidence type="ECO:0000313" key="13">
    <source>
        <dbReference type="Proteomes" id="UP000254634"/>
    </source>
</evidence>
<keyword evidence="3" id="KW-1003">Cell membrane</keyword>
<dbReference type="AlphaFoldDB" id="A0A380L061"/>
<feature type="transmembrane region" description="Helical" evidence="10">
    <location>
        <begin position="521"/>
        <end position="540"/>
    </location>
</feature>
<dbReference type="STRING" id="1123307.GCA_000380065_00036"/>
<dbReference type="GO" id="GO:0051453">
    <property type="term" value="P:regulation of intracellular pH"/>
    <property type="evidence" value="ECO:0007669"/>
    <property type="project" value="TreeGrafter"/>
</dbReference>
<evidence type="ECO:0000256" key="2">
    <source>
        <dbReference type="ARBA" id="ARBA00022448"/>
    </source>
</evidence>
<keyword evidence="4 10" id="KW-0812">Transmembrane</keyword>
<feature type="transmembrane region" description="Helical" evidence="10">
    <location>
        <begin position="107"/>
        <end position="130"/>
    </location>
</feature>
<sequence>MELLLFILTFLFCLIISNAINKLAPRIPVPLIQILLGMGLGLLLETGSIRIDTEIFLALIIGPLLFREAEESDITSILKHWRIIIFLIFPVIFVSTLALGRVAQAMLVGLPLAACLAVGAALGPTDLVAFSSLSERFSFPKRIENILKGEGLLNDASGLVAFQVAVAALTTGAFSLSQASSSLVLSILGGIVIGLLTALVNRGLHNFLLSVKASDIASELLLELSLPLMTFFLAEEIHVSGIIAVVVAGILKASRFKKITLLEAQVDTVTETVWRTVTFMLNGSVFLLLGVELVNIVEPIVKSPLYDNFLMLLVCLVLTLVLFAIRFLMIFAFYGYRAWKLKKKMGKTYLNDILTLTFSGVKGTVSIATVLLLPTTVKESYPLLLFLVAGVTLLSFLTGILVLPKLSQSREEKSETLMHIAILNDVVTSLEAELPHTRAKGSLYAAIDNYHGRIAQLIIEQESSDSQRDWAELQMLVLSIENDGLEQAAEEEKISPQAYRVYQRYLRGMEKRINRNFASRLTYVFLVGFRLLRLMMYQLLTLGSSLRTWLKTGSPRMTREDAEAIAELYLANTEVMMDSLENLKGVYQTSMIDFLQESRIRETAIIGSGAFIDRVIMRLKPNNIDEMMYGYYLERKLIFEYEKEKLISAHYAKHLRQNVNNLENYSLKEKANTLPYDMLNYARGR</sequence>
<dbReference type="GO" id="GO:0005886">
    <property type="term" value="C:plasma membrane"/>
    <property type="evidence" value="ECO:0007669"/>
    <property type="project" value="UniProtKB-SubCell"/>
</dbReference>
<evidence type="ECO:0000256" key="6">
    <source>
        <dbReference type="ARBA" id="ARBA00023053"/>
    </source>
</evidence>
<evidence type="ECO:0000313" key="12">
    <source>
        <dbReference type="EMBL" id="SUN76734.1"/>
    </source>
</evidence>
<dbReference type="Proteomes" id="UP000254634">
    <property type="component" value="Unassembled WGS sequence"/>
</dbReference>
<protein>
    <submittedName>
        <fullName evidence="12">Putative transport protein</fullName>
    </submittedName>
</protein>
<dbReference type="Gene3D" id="6.10.140.1330">
    <property type="match status" value="1"/>
</dbReference>
<dbReference type="EMBL" id="UHFR01000005">
    <property type="protein sequence ID" value="SUN76734.1"/>
    <property type="molecule type" value="Genomic_DNA"/>
</dbReference>
<feature type="transmembrane region" description="Helical" evidence="10">
    <location>
        <begin position="224"/>
        <end position="251"/>
    </location>
</feature>
<dbReference type="PANTHER" id="PTHR10110">
    <property type="entry name" value="SODIUM/HYDROGEN EXCHANGER"/>
    <property type="match status" value="1"/>
</dbReference>
<evidence type="ECO:0000256" key="9">
    <source>
        <dbReference type="ARBA" id="ARBA00023201"/>
    </source>
</evidence>
<evidence type="ECO:0000256" key="10">
    <source>
        <dbReference type="SAM" id="Phobius"/>
    </source>
</evidence>
<keyword evidence="13" id="KW-1185">Reference proteome</keyword>
<dbReference type="InterPro" id="IPR006153">
    <property type="entry name" value="Cation/H_exchanger_TM"/>
</dbReference>
<comment type="subcellular location">
    <subcellularLocation>
        <location evidence="1">Cell membrane</location>
        <topology evidence="1">Multi-pass membrane protein</topology>
    </subcellularLocation>
</comment>
<feature type="transmembrane region" description="Helical" evidence="10">
    <location>
        <begin position="81"/>
        <end position="100"/>
    </location>
</feature>